<dbReference type="Proteomes" id="UP001562425">
    <property type="component" value="Unassembled WGS sequence"/>
</dbReference>
<reference evidence="1 2" key="1">
    <citation type="submission" date="2024-05" db="EMBL/GenBank/DDBJ databases">
        <title>Culex pipiens pipiens assembly and annotation.</title>
        <authorList>
            <person name="Alout H."/>
            <person name="Durand T."/>
        </authorList>
    </citation>
    <scope>NUCLEOTIDE SEQUENCE [LARGE SCALE GENOMIC DNA]</scope>
    <source>
        <strain evidence="1">HA-2024</strain>
        <tissue evidence="1">Whole body</tissue>
    </source>
</reference>
<gene>
    <name evidence="1" type="ORF">pipiens_005686</name>
</gene>
<evidence type="ECO:0000313" key="2">
    <source>
        <dbReference type="Proteomes" id="UP001562425"/>
    </source>
</evidence>
<protein>
    <submittedName>
        <fullName evidence="1">Uncharacterized protein</fullName>
    </submittedName>
</protein>
<dbReference type="AlphaFoldDB" id="A0ABD1DUL1"/>
<dbReference type="EMBL" id="JBEHCU010001595">
    <property type="protein sequence ID" value="KAL1403431.1"/>
    <property type="molecule type" value="Genomic_DNA"/>
</dbReference>
<evidence type="ECO:0000313" key="1">
    <source>
        <dbReference type="EMBL" id="KAL1403431.1"/>
    </source>
</evidence>
<accession>A0ABD1DUL1</accession>
<comment type="caution">
    <text evidence="1">The sequence shown here is derived from an EMBL/GenBank/DDBJ whole genome shotgun (WGS) entry which is preliminary data.</text>
</comment>
<keyword evidence="2" id="KW-1185">Reference proteome</keyword>
<name>A0ABD1DUL1_CULPP</name>
<proteinExistence type="predicted"/>
<sequence>MEVQNNCGGRFRTLFRACNLLFIEIFRFGTNVLDELVQSELPRADRRNPVRILQIMEHHCADRWRRDAAVRRVCIASIYLVLIKELVERLNVDTTDSQTAKHMSQLLELGMLDAKLIIPHLSTMSDELRNLESYVVHNCVLQIMGKAIVTELT</sequence>
<organism evidence="1 2">
    <name type="scientific">Culex pipiens pipiens</name>
    <name type="common">Northern house mosquito</name>
    <dbReference type="NCBI Taxonomy" id="38569"/>
    <lineage>
        <taxon>Eukaryota</taxon>
        <taxon>Metazoa</taxon>
        <taxon>Ecdysozoa</taxon>
        <taxon>Arthropoda</taxon>
        <taxon>Hexapoda</taxon>
        <taxon>Insecta</taxon>
        <taxon>Pterygota</taxon>
        <taxon>Neoptera</taxon>
        <taxon>Endopterygota</taxon>
        <taxon>Diptera</taxon>
        <taxon>Nematocera</taxon>
        <taxon>Culicoidea</taxon>
        <taxon>Culicidae</taxon>
        <taxon>Culicinae</taxon>
        <taxon>Culicini</taxon>
        <taxon>Culex</taxon>
        <taxon>Culex</taxon>
    </lineage>
</organism>